<reference evidence="10 11" key="1">
    <citation type="submission" date="2016-07" db="EMBL/GenBank/DDBJ databases">
        <title>Draft genome of Scalindua rubra, obtained from a brine-seawater interface in the Red Sea, sheds light on salt adaptation in anammox bacteria.</title>
        <authorList>
            <person name="Speth D.R."/>
            <person name="Lagkouvardos I."/>
            <person name="Wang Y."/>
            <person name="Qian P.-Y."/>
            <person name="Dutilh B.E."/>
            <person name="Jetten M.S."/>
        </authorList>
    </citation>
    <scope>NUCLEOTIDE SEQUENCE [LARGE SCALE GENOMIC DNA]</scope>
    <source>
        <strain evidence="10">BSI-1</strain>
    </source>
</reference>
<evidence type="ECO:0000256" key="4">
    <source>
        <dbReference type="ARBA" id="ARBA00022691"/>
    </source>
</evidence>
<dbReference type="InterPro" id="IPR029063">
    <property type="entry name" value="SAM-dependent_MTases_sf"/>
</dbReference>
<comment type="caution">
    <text evidence="10">The sequence shown here is derived from an EMBL/GenBank/DDBJ whole genome shotgun (WGS) entry which is preliminary data.</text>
</comment>
<evidence type="ECO:0000259" key="8">
    <source>
        <dbReference type="Pfam" id="PF07669"/>
    </source>
</evidence>
<keyword evidence="6" id="KW-0238">DNA-binding</keyword>
<dbReference type="SUPFAM" id="SSF53335">
    <property type="entry name" value="S-adenosyl-L-methionine-dependent methyltransferases"/>
    <property type="match status" value="1"/>
</dbReference>
<dbReference type="Pfam" id="PF12950">
    <property type="entry name" value="TaqI_C"/>
    <property type="match status" value="1"/>
</dbReference>
<dbReference type="EC" id="2.1.1.72" evidence="1"/>
<evidence type="ECO:0000256" key="2">
    <source>
        <dbReference type="ARBA" id="ARBA00022603"/>
    </source>
</evidence>
<evidence type="ECO:0000313" key="10">
    <source>
        <dbReference type="EMBL" id="ODS29918.1"/>
    </source>
</evidence>
<comment type="catalytic activity">
    <reaction evidence="7">
        <text>a 2'-deoxyadenosine in DNA + S-adenosyl-L-methionine = an N(6)-methyl-2'-deoxyadenosine in DNA + S-adenosyl-L-homocysteine + H(+)</text>
        <dbReference type="Rhea" id="RHEA:15197"/>
        <dbReference type="Rhea" id="RHEA-COMP:12418"/>
        <dbReference type="Rhea" id="RHEA-COMP:12419"/>
        <dbReference type="ChEBI" id="CHEBI:15378"/>
        <dbReference type="ChEBI" id="CHEBI:57856"/>
        <dbReference type="ChEBI" id="CHEBI:59789"/>
        <dbReference type="ChEBI" id="CHEBI:90615"/>
        <dbReference type="ChEBI" id="CHEBI:90616"/>
        <dbReference type="EC" id="2.1.1.72"/>
    </reaction>
</comment>
<dbReference type="GO" id="GO:0032259">
    <property type="term" value="P:methylation"/>
    <property type="evidence" value="ECO:0007669"/>
    <property type="project" value="UniProtKB-KW"/>
</dbReference>
<evidence type="ECO:0000256" key="7">
    <source>
        <dbReference type="ARBA" id="ARBA00047942"/>
    </source>
</evidence>
<dbReference type="InterPro" id="IPR050953">
    <property type="entry name" value="N4_N6_ade-DNA_methylase"/>
</dbReference>
<evidence type="ECO:0000259" key="9">
    <source>
        <dbReference type="Pfam" id="PF12950"/>
    </source>
</evidence>
<dbReference type="Proteomes" id="UP000094056">
    <property type="component" value="Unassembled WGS sequence"/>
</dbReference>
<dbReference type="EMBL" id="MAYW01000331">
    <property type="protein sequence ID" value="ODS29918.1"/>
    <property type="molecule type" value="Genomic_DNA"/>
</dbReference>
<dbReference type="GO" id="GO:0009307">
    <property type="term" value="P:DNA restriction-modification system"/>
    <property type="evidence" value="ECO:0007669"/>
    <property type="project" value="UniProtKB-KW"/>
</dbReference>
<feature type="non-terminal residue" evidence="10">
    <location>
        <position position="1"/>
    </location>
</feature>
<dbReference type="InterPro" id="IPR025931">
    <property type="entry name" value="TaqI_C"/>
</dbReference>
<evidence type="ECO:0000256" key="6">
    <source>
        <dbReference type="ARBA" id="ARBA00023125"/>
    </source>
</evidence>
<accession>A0A1E3X2S7</accession>
<keyword evidence="3" id="KW-0808">Transferase</keyword>
<dbReference type="PANTHER" id="PTHR33841">
    <property type="entry name" value="DNA METHYLTRANSFERASE YEEA-RELATED"/>
    <property type="match status" value="1"/>
</dbReference>
<dbReference type="Gene3D" id="3.40.50.150">
    <property type="entry name" value="Vaccinia Virus protein VP39"/>
    <property type="match status" value="1"/>
</dbReference>
<dbReference type="Pfam" id="PF07669">
    <property type="entry name" value="Eco57I"/>
    <property type="match status" value="1"/>
</dbReference>
<dbReference type="PANTHER" id="PTHR33841:SF1">
    <property type="entry name" value="DNA METHYLTRANSFERASE A"/>
    <property type="match status" value="1"/>
</dbReference>
<evidence type="ECO:0000256" key="1">
    <source>
        <dbReference type="ARBA" id="ARBA00011900"/>
    </source>
</evidence>
<dbReference type="InterPro" id="IPR002052">
    <property type="entry name" value="DNA_methylase_N6_adenine_CS"/>
</dbReference>
<name>A0A1E3X2S7_9BACT</name>
<dbReference type="PROSITE" id="PS00092">
    <property type="entry name" value="N6_MTASE"/>
    <property type="match status" value="1"/>
</dbReference>
<dbReference type="PRINTS" id="PR00507">
    <property type="entry name" value="N12N6MTFRASE"/>
</dbReference>
<gene>
    <name evidence="10" type="ORF">SCARUB_04979</name>
</gene>
<protein>
    <recommendedName>
        <fullName evidence="1">site-specific DNA-methyltransferase (adenine-specific)</fullName>
        <ecNumber evidence="1">2.1.1.72</ecNumber>
    </recommendedName>
</protein>
<evidence type="ECO:0000256" key="3">
    <source>
        <dbReference type="ARBA" id="ARBA00022679"/>
    </source>
</evidence>
<evidence type="ECO:0000256" key="5">
    <source>
        <dbReference type="ARBA" id="ARBA00022747"/>
    </source>
</evidence>
<dbReference type="Gene3D" id="3.90.220.10">
    <property type="entry name" value="Adenine-n6-DNA-methyltransferase Taqi, Chain A, domain 2"/>
    <property type="match status" value="1"/>
</dbReference>
<feature type="domain" description="TaqI-like C-terminal specificity" evidence="9">
    <location>
        <begin position="606"/>
        <end position="737"/>
    </location>
</feature>
<dbReference type="PATRIC" id="fig|1872076.5.peg.5989"/>
<evidence type="ECO:0000313" key="11">
    <source>
        <dbReference type="Proteomes" id="UP000094056"/>
    </source>
</evidence>
<dbReference type="InterPro" id="IPR023135">
    <property type="entry name" value="N6_DNA_MeTrfase_TaqI_C"/>
</dbReference>
<keyword evidence="5" id="KW-0680">Restriction system</keyword>
<feature type="domain" description="Type II methyltransferase M.TaqI-like" evidence="8">
    <location>
        <begin position="313"/>
        <end position="500"/>
    </location>
</feature>
<dbReference type="InterPro" id="IPR011639">
    <property type="entry name" value="MethylTrfase_TaqI-like_dom"/>
</dbReference>
<keyword evidence="2" id="KW-0489">Methyltransferase</keyword>
<dbReference type="GO" id="GO:0009007">
    <property type="term" value="F:site-specific DNA-methyltransferase (adenine-specific) activity"/>
    <property type="evidence" value="ECO:0007669"/>
    <property type="project" value="UniProtKB-EC"/>
</dbReference>
<organism evidence="10 11">
    <name type="scientific">Candidatus Scalindua rubra</name>
    <dbReference type="NCBI Taxonomy" id="1872076"/>
    <lineage>
        <taxon>Bacteria</taxon>
        <taxon>Pseudomonadati</taxon>
        <taxon>Planctomycetota</taxon>
        <taxon>Candidatus Brocadiia</taxon>
        <taxon>Candidatus Brocadiales</taxon>
        <taxon>Candidatus Scalinduaceae</taxon>
        <taxon>Candidatus Scalindua</taxon>
    </lineage>
</organism>
<sequence length="816" mass="95215">WNEIADIFSRDAVWKGDFDRFVESKRKKRGTAEVDSAFLKEIEYWRELLARNIALRNPDLTVYEMNFAVQRTIDRIIFLRICEDRSIERYGQLREQLNGDGIYSKLCRQFKRADERFNSGLFHFRKERDREGTPDTLTLNLAIDDKPLKDIITHLYYPDCPYEFSVLPTEILGHVYEQFLGKVIRLTTAHRAKVEEKPEVRKAGGVYYTPTYIVDYIVKNTVGRLLADGIVTSSRGAGSNVKEVKPKEVSEMKIVDPACGSGSFLIGAYQYLLDWHRDYYIKKGPGRFKEKIQPVTGGGWRLTTPEKKQILLNNIYGVDIDPQAVEVTKLSLLLKVLEGENEETIESQLKFFHERALPDLSQNIKCGNSLIGPDFYESEQMSLLDEEEKYRINAFDWEVEFPEIMKRGGFDGVIGNPPYVSIKGIEWNDRRYFEKTYSVKGRFDLYVLFILKAMQNCKQGGYWSFIIPNKFATNLQFREVRKFIITECKVISLVAYEGYQFKAAGVNNFVVCCKKEILTTKHVIEFQKWRKGNLENIGKQKQSTILSLPTNNFVFIGEKHNLKIVNKIVSMGKPCKFFFDVKDGIVAGGIKDVLFTDYRIDEYCHKLYFGKGVGRYKLEWTGIWVNYRPEYMMKLEVKRKGSKRPGLWMREQKIFDRPKIITRKVGSHIIATLDRIGVYYEQTLHGSLLRELDNPYDIRYFLGLLNSTVMKFYYQAIVQQEGKLFPQIRISVLEALPMFTIDFSDPTEHSNHEKMVKLVDRMLDLHKQLSKAKVPHDREVLQRQINATDRQIDQLVYELYELTEEEIHLIEETVDK</sequence>
<dbReference type="AlphaFoldDB" id="A0A1E3X2S7"/>
<dbReference type="GO" id="GO:0003677">
    <property type="term" value="F:DNA binding"/>
    <property type="evidence" value="ECO:0007669"/>
    <property type="project" value="UniProtKB-KW"/>
</dbReference>
<proteinExistence type="predicted"/>
<keyword evidence="4" id="KW-0949">S-adenosyl-L-methionine</keyword>